<dbReference type="GeneID" id="90076640"/>
<keyword evidence="3 4" id="KW-0408">Iron</keyword>
<comment type="caution">
    <text evidence="7">The sequence shown here is derived from an EMBL/GenBank/DDBJ whole genome shotgun (WGS) entry which is preliminary data.</text>
</comment>
<evidence type="ECO:0000313" key="7">
    <source>
        <dbReference type="EMBL" id="GMM38652.1"/>
    </source>
</evidence>
<feature type="binding site" description="proximal binding residue" evidence="4">
    <location>
        <position position="373"/>
    </location>
    <ligand>
        <name>heme b</name>
        <dbReference type="ChEBI" id="CHEBI:60344"/>
    </ligand>
    <ligandPart>
        <name>Fe</name>
        <dbReference type="ChEBI" id="CHEBI:18248"/>
    </ligandPart>
</feature>
<dbReference type="Proteomes" id="UP001360560">
    <property type="component" value="Unassembled WGS sequence"/>
</dbReference>
<keyword evidence="8" id="KW-1185">Reference proteome</keyword>
<dbReference type="Gene3D" id="1.20.58.480">
    <property type="match status" value="1"/>
</dbReference>
<dbReference type="GO" id="GO:0005737">
    <property type="term" value="C:cytoplasm"/>
    <property type="evidence" value="ECO:0007669"/>
    <property type="project" value="TreeGrafter"/>
</dbReference>
<evidence type="ECO:0000256" key="1">
    <source>
        <dbReference type="ARBA" id="ARBA00007119"/>
    </source>
</evidence>
<evidence type="ECO:0000256" key="6">
    <source>
        <dbReference type="SAM" id="MobiDB-lite"/>
    </source>
</evidence>
<dbReference type="AlphaFoldDB" id="A0AAV5QUR1"/>
<proteinExistence type="inferred from homology"/>
<comment type="function">
    <text evidence="5">Produces N-formyl-kynurenine through the oxidation of tryptophan.</text>
</comment>
<feature type="region of interest" description="Disordered" evidence="6">
    <location>
        <begin position="405"/>
        <end position="424"/>
    </location>
</feature>
<sequence length="492" mass="54630">MINLAEYDISRSTGFVPEKFPVECLPQDYYQPWESLVENLPALILNKSIRRLIDTTLPVLSTEHLANEGEVRRAYVVLSFLTHAYVWSFDCQPVSSLPPQLSTPYTDVASQLGLPPVATYAALVLWNFKPALKSPGQTYTDVSKLTIDNFSTVNTFTGSIDEMWFYLISVQFEIEGAKCLDVGMKAATAAAQNRPEDLTTHLRSLAELLDNLGSVLLSMEDMCDPHVFYFRIRPFLAGWKNMREFGLPSDGIIYGTGEPQTYSGGSNAQSSLIQYFDTLLGVVHHPTGVRPGNHGTGSSSTLTGAKSSLNNKENNFMEQMKFYMPEKHRTFLDALSEESVIREYVNGCRSERPELVLAYDACLAMLKSFRDKHIQIVTRYIILPSRAANNSKTLRIGLASNKKSSSTVGLTEETGESGGARGTGGTALLPFLKQCRDETGDPAAGSWGRRILTGGILNLKYTNRTKKNVDNIKKEIHNPSFNLEQENEAGHW</sequence>
<dbReference type="PANTHER" id="PTHR28657">
    <property type="entry name" value="INDOLEAMINE 2,3-DIOXYGENASE"/>
    <property type="match status" value="1"/>
</dbReference>
<keyword evidence="2 4" id="KW-0479">Metal-binding</keyword>
<dbReference type="SUPFAM" id="SSF140959">
    <property type="entry name" value="Indolic compounds 2,3-dioxygenase-like"/>
    <property type="match status" value="1"/>
</dbReference>
<keyword evidence="4 5" id="KW-0349">Heme</keyword>
<accession>A0AAV5QUR1</accession>
<feature type="region of interest" description="Disordered" evidence="6">
    <location>
        <begin position="289"/>
        <end position="308"/>
    </location>
</feature>
<evidence type="ECO:0000256" key="5">
    <source>
        <dbReference type="RuleBase" id="RU369119"/>
    </source>
</evidence>
<dbReference type="EMBL" id="BTFZ01000020">
    <property type="protein sequence ID" value="GMM38652.1"/>
    <property type="molecule type" value="Genomic_DNA"/>
</dbReference>
<keyword evidence="5" id="KW-0560">Oxidoreductase</keyword>
<evidence type="ECO:0000256" key="2">
    <source>
        <dbReference type="ARBA" id="ARBA00022723"/>
    </source>
</evidence>
<dbReference type="PROSITE" id="PS00876">
    <property type="entry name" value="IDO_1"/>
    <property type="match status" value="1"/>
</dbReference>
<keyword evidence="5 7" id="KW-0223">Dioxygenase</keyword>
<dbReference type="InterPro" id="IPR000898">
    <property type="entry name" value="Indolamine_dOase"/>
</dbReference>
<dbReference type="GO" id="GO:0034354">
    <property type="term" value="P:'de novo' NAD+ biosynthetic process from L-tryptophan"/>
    <property type="evidence" value="ECO:0007669"/>
    <property type="project" value="TreeGrafter"/>
</dbReference>
<comment type="catalytic activity">
    <reaction evidence="5">
        <text>L-tryptophan + O2 = N-formyl-L-kynurenine</text>
        <dbReference type="Rhea" id="RHEA:24536"/>
        <dbReference type="ChEBI" id="CHEBI:15379"/>
        <dbReference type="ChEBI" id="CHEBI:57912"/>
        <dbReference type="ChEBI" id="CHEBI:58629"/>
    </reaction>
</comment>
<protein>
    <recommendedName>
        <fullName evidence="5">Indoleamine 2,3-dioxygenase</fullName>
        <ecNumber evidence="5">1.13.11.52</ecNumber>
    </recommendedName>
</protein>
<dbReference type="Pfam" id="PF01231">
    <property type="entry name" value="IDO"/>
    <property type="match status" value="1"/>
</dbReference>
<organism evidence="7 8">
    <name type="scientific">Saccharomycopsis crataegensis</name>
    <dbReference type="NCBI Taxonomy" id="43959"/>
    <lineage>
        <taxon>Eukaryota</taxon>
        <taxon>Fungi</taxon>
        <taxon>Dikarya</taxon>
        <taxon>Ascomycota</taxon>
        <taxon>Saccharomycotina</taxon>
        <taxon>Saccharomycetes</taxon>
        <taxon>Saccharomycopsidaceae</taxon>
        <taxon>Saccharomycopsis</taxon>
    </lineage>
</organism>
<dbReference type="InterPro" id="IPR037217">
    <property type="entry name" value="Trp/Indoleamine_2_3_dOase-like"/>
</dbReference>
<evidence type="ECO:0000256" key="3">
    <source>
        <dbReference type="ARBA" id="ARBA00023004"/>
    </source>
</evidence>
<evidence type="ECO:0000313" key="8">
    <source>
        <dbReference type="Proteomes" id="UP001360560"/>
    </source>
</evidence>
<dbReference type="GO" id="GO:0046872">
    <property type="term" value="F:metal ion binding"/>
    <property type="evidence" value="ECO:0007669"/>
    <property type="project" value="UniProtKB-UniRule"/>
</dbReference>
<dbReference type="GO" id="GO:0020037">
    <property type="term" value="F:heme binding"/>
    <property type="evidence" value="ECO:0007669"/>
    <property type="project" value="UniProtKB-UniRule"/>
</dbReference>
<comment type="similarity">
    <text evidence="1 5">Belongs to the indoleamine 2,3-dioxygenase family.</text>
</comment>
<dbReference type="EC" id="1.13.11.52" evidence="5"/>
<dbReference type="GO" id="GO:0033754">
    <property type="term" value="F:indoleamine 2,3-dioxygenase activity"/>
    <property type="evidence" value="ECO:0007669"/>
    <property type="project" value="UniProtKB-EC"/>
</dbReference>
<gene>
    <name evidence="7" type="ORF">DASC09_059910</name>
</gene>
<dbReference type="PANTHER" id="PTHR28657:SF5">
    <property type="entry name" value="INDOLEAMINE 2,3-DIOXYGENASE"/>
    <property type="match status" value="1"/>
</dbReference>
<dbReference type="RefSeq" id="XP_064855647.1">
    <property type="nucleotide sequence ID" value="XM_064999575.1"/>
</dbReference>
<feature type="compositionally biased region" description="Polar residues" evidence="6">
    <location>
        <begin position="296"/>
        <end position="308"/>
    </location>
</feature>
<name>A0AAV5QUR1_9ASCO</name>
<reference evidence="7 8" key="1">
    <citation type="journal article" date="2023" name="Elife">
        <title>Identification of key yeast species and microbe-microbe interactions impacting larval growth of Drosophila in the wild.</title>
        <authorList>
            <person name="Mure A."/>
            <person name="Sugiura Y."/>
            <person name="Maeda R."/>
            <person name="Honda K."/>
            <person name="Sakurai N."/>
            <person name="Takahashi Y."/>
            <person name="Watada M."/>
            <person name="Katoh T."/>
            <person name="Gotoh A."/>
            <person name="Gotoh Y."/>
            <person name="Taniguchi I."/>
            <person name="Nakamura K."/>
            <person name="Hayashi T."/>
            <person name="Katayama T."/>
            <person name="Uemura T."/>
            <person name="Hattori Y."/>
        </authorList>
    </citation>
    <scope>NUCLEOTIDE SEQUENCE [LARGE SCALE GENOMIC DNA]</scope>
    <source>
        <strain evidence="7 8">SC-9</strain>
    </source>
</reference>
<evidence type="ECO:0000256" key="4">
    <source>
        <dbReference type="PIRSR" id="PIRSR600898-1"/>
    </source>
</evidence>
<dbReference type="GO" id="GO:0019441">
    <property type="term" value="P:L-tryptophan catabolic process to kynurenine"/>
    <property type="evidence" value="ECO:0007669"/>
    <property type="project" value="UniProtKB-UniRule"/>
</dbReference>